<dbReference type="InterPro" id="IPR002577">
    <property type="entry name" value="HTH_HxlR"/>
</dbReference>
<evidence type="ECO:0000259" key="5">
    <source>
        <dbReference type="PROSITE" id="PS51118"/>
    </source>
</evidence>
<feature type="non-terminal residue" evidence="6">
    <location>
        <position position="1"/>
    </location>
</feature>
<dbReference type="PROSITE" id="PS51118">
    <property type="entry name" value="HTH_HXLR"/>
    <property type="match status" value="1"/>
</dbReference>
<evidence type="ECO:0000313" key="6">
    <source>
        <dbReference type="EMBL" id="EQD53007.1"/>
    </source>
</evidence>
<dbReference type="GO" id="GO:0003677">
    <property type="term" value="F:DNA binding"/>
    <property type="evidence" value="ECO:0007669"/>
    <property type="project" value="UniProtKB-KW"/>
</dbReference>
<evidence type="ECO:0000256" key="2">
    <source>
        <dbReference type="ARBA" id="ARBA00023125"/>
    </source>
</evidence>
<dbReference type="PANTHER" id="PTHR33204">
    <property type="entry name" value="TRANSCRIPTIONAL REGULATOR, MARR FAMILY"/>
    <property type="match status" value="1"/>
</dbReference>
<dbReference type="Pfam" id="PF01638">
    <property type="entry name" value="HxlR"/>
    <property type="match status" value="1"/>
</dbReference>
<dbReference type="EMBL" id="AUZZ01004494">
    <property type="protein sequence ID" value="EQD53007.1"/>
    <property type="molecule type" value="Genomic_DNA"/>
</dbReference>
<feature type="region of interest" description="Disordered" evidence="4">
    <location>
        <begin position="68"/>
        <end position="102"/>
    </location>
</feature>
<feature type="compositionally biased region" description="Low complexity" evidence="4">
    <location>
        <begin position="87"/>
        <end position="102"/>
    </location>
</feature>
<organism evidence="6">
    <name type="scientific">mine drainage metagenome</name>
    <dbReference type="NCBI Taxonomy" id="410659"/>
    <lineage>
        <taxon>unclassified sequences</taxon>
        <taxon>metagenomes</taxon>
        <taxon>ecological metagenomes</taxon>
    </lineage>
</organism>
<reference evidence="6" key="2">
    <citation type="journal article" date="2014" name="ISME J.">
        <title>Microbial stratification in low pH oxic and suboxic macroscopic growths along an acid mine drainage.</title>
        <authorList>
            <person name="Mendez-Garcia C."/>
            <person name="Mesa V."/>
            <person name="Sprenger R.R."/>
            <person name="Richter M."/>
            <person name="Diez M.S."/>
            <person name="Solano J."/>
            <person name="Bargiela R."/>
            <person name="Golyshina O.V."/>
            <person name="Manteca A."/>
            <person name="Ramos J.L."/>
            <person name="Gallego J.R."/>
            <person name="Llorente I."/>
            <person name="Martins Dos Santos V.A."/>
            <person name="Jensen O.N."/>
            <person name="Pelaez A.I."/>
            <person name="Sanchez J."/>
            <person name="Ferrer M."/>
        </authorList>
    </citation>
    <scope>NUCLEOTIDE SEQUENCE</scope>
</reference>
<gene>
    <name evidence="6" type="ORF">B2A_06364</name>
</gene>
<dbReference type="InterPro" id="IPR036390">
    <property type="entry name" value="WH_DNA-bd_sf"/>
</dbReference>
<dbReference type="AlphaFoldDB" id="T1A7P9"/>
<sequence length="102" mass="11166">ISQRMLTLCLRGLERDGLVKRTVFPVVPPRVEYELTALGQSLREPVTQLASWARSHLGELDAARAEFDRRAQLEPSGRRARPGTTPAGRSAGAARASGMRGR</sequence>
<evidence type="ECO:0000256" key="4">
    <source>
        <dbReference type="SAM" id="MobiDB-lite"/>
    </source>
</evidence>
<keyword evidence="3" id="KW-0804">Transcription</keyword>
<dbReference type="SUPFAM" id="SSF46785">
    <property type="entry name" value="Winged helix' DNA-binding domain"/>
    <property type="match status" value="1"/>
</dbReference>
<keyword evidence="1" id="KW-0805">Transcription regulation</keyword>
<accession>T1A7P9</accession>
<protein>
    <submittedName>
        <fullName evidence="6">Transcriptional regulator, HxlR family</fullName>
    </submittedName>
</protein>
<evidence type="ECO:0000256" key="3">
    <source>
        <dbReference type="ARBA" id="ARBA00023163"/>
    </source>
</evidence>
<name>T1A7P9_9ZZZZ</name>
<proteinExistence type="predicted"/>
<dbReference type="Gene3D" id="1.10.10.10">
    <property type="entry name" value="Winged helix-like DNA-binding domain superfamily/Winged helix DNA-binding domain"/>
    <property type="match status" value="1"/>
</dbReference>
<evidence type="ECO:0000256" key="1">
    <source>
        <dbReference type="ARBA" id="ARBA00023015"/>
    </source>
</evidence>
<comment type="caution">
    <text evidence="6">The sequence shown here is derived from an EMBL/GenBank/DDBJ whole genome shotgun (WGS) entry which is preliminary data.</text>
</comment>
<feature type="domain" description="HTH hxlR-type" evidence="5">
    <location>
        <begin position="1"/>
        <end position="61"/>
    </location>
</feature>
<reference evidence="6" key="1">
    <citation type="submission" date="2013-08" db="EMBL/GenBank/DDBJ databases">
        <authorList>
            <person name="Mendez C."/>
            <person name="Richter M."/>
            <person name="Ferrer M."/>
            <person name="Sanchez J."/>
        </authorList>
    </citation>
    <scope>NUCLEOTIDE SEQUENCE</scope>
</reference>
<keyword evidence="2" id="KW-0238">DNA-binding</keyword>
<dbReference type="InterPro" id="IPR036388">
    <property type="entry name" value="WH-like_DNA-bd_sf"/>
</dbReference>
<dbReference type="PANTHER" id="PTHR33204:SF39">
    <property type="entry name" value="TRANSCRIPTIONAL REGULATORY PROTEIN"/>
    <property type="match status" value="1"/>
</dbReference>